<evidence type="ECO:0000313" key="3">
    <source>
        <dbReference type="Proteomes" id="UP000252085"/>
    </source>
</evidence>
<dbReference type="Proteomes" id="UP000252085">
    <property type="component" value="Unassembled WGS sequence"/>
</dbReference>
<dbReference type="EMBL" id="LXQE01000160">
    <property type="protein sequence ID" value="RCJ33307.1"/>
    <property type="molecule type" value="Genomic_DNA"/>
</dbReference>
<organism evidence="2 3">
    <name type="scientific">Nostoc punctiforme NIES-2108</name>
    <dbReference type="NCBI Taxonomy" id="1356359"/>
    <lineage>
        <taxon>Bacteria</taxon>
        <taxon>Bacillati</taxon>
        <taxon>Cyanobacteriota</taxon>
        <taxon>Cyanophyceae</taxon>
        <taxon>Nostocales</taxon>
        <taxon>Nostocaceae</taxon>
        <taxon>Nostoc</taxon>
    </lineage>
</organism>
<comment type="caution">
    <text evidence="2">The sequence shown here is derived from an EMBL/GenBank/DDBJ whole genome shotgun (WGS) entry which is preliminary data.</text>
</comment>
<feature type="domain" description="DUF7380" evidence="1">
    <location>
        <begin position="2"/>
        <end position="68"/>
    </location>
</feature>
<sequence>MLARLADILWICKRDPENARPIRMAKVAVESYLQSARNLEDTENWMSCYARLQRAAQLAPLIDGKNNTVIRYQVFDHIDKLIDRYIGIDNEFLTGSAMKVLQEEFRKSLNIIHSNFLIYATKYATIAAQKAVCMEKFPDYHQAFCHKKAYRDIESEWYKIAGDKESERIAKLYLAKVEVWYAEQALVENEHNGYSVAAGRLENALRVFKKIEDTFVSRILEQVRAQIRIQANW</sequence>
<reference evidence="3" key="1">
    <citation type="submission" date="2016-04" db="EMBL/GenBank/DDBJ databases">
        <authorList>
            <person name="Tabuchi Yagui T.R."/>
        </authorList>
    </citation>
    <scope>NUCLEOTIDE SEQUENCE [LARGE SCALE GENOMIC DNA]</scope>
</reference>
<evidence type="ECO:0000259" key="1">
    <source>
        <dbReference type="Pfam" id="PF24098"/>
    </source>
</evidence>
<dbReference type="AlphaFoldDB" id="A0A367R9W0"/>
<protein>
    <recommendedName>
        <fullName evidence="1">DUF7380 domain-containing protein</fullName>
    </recommendedName>
</protein>
<dbReference type="Pfam" id="PF24098">
    <property type="entry name" value="DUF7380"/>
    <property type="match status" value="1"/>
</dbReference>
<dbReference type="InterPro" id="IPR055804">
    <property type="entry name" value="DUF7380"/>
</dbReference>
<evidence type="ECO:0000313" key="2">
    <source>
        <dbReference type="EMBL" id="RCJ33307.1"/>
    </source>
</evidence>
<name>A0A367R9W0_NOSPU</name>
<gene>
    <name evidence="2" type="ORF">A6769_25345</name>
</gene>
<accession>A0A367R9W0</accession>
<proteinExistence type="predicted"/>